<sequence length="166" mass="18053">MDNVIMQSVGLTIRTGLVVGRSHEMDRSSPPLLLFDYRFFIVAPSNPVSLARGSQLGRKGGLIQGHKHHQAPAPSFVFPSTAHVFRGGNPMMSKPGQRPPHPVEVHAPMQVAAVVSQRQAPTVPALEVRDLDGQALVQLHVAWNPCRTTVCTLRLRASPRMAPLPP</sequence>
<dbReference type="Proteomes" id="UP000028045">
    <property type="component" value="Unassembled WGS sequence"/>
</dbReference>
<proteinExistence type="predicted"/>
<organism evidence="1 2">
    <name type="scientific">Stachybotrys chartarum (strain CBS 109288 / IBT 7711)</name>
    <name type="common">Toxic black mold</name>
    <name type="synonym">Stilbospora chartarum</name>
    <dbReference type="NCBI Taxonomy" id="1280523"/>
    <lineage>
        <taxon>Eukaryota</taxon>
        <taxon>Fungi</taxon>
        <taxon>Dikarya</taxon>
        <taxon>Ascomycota</taxon>
        <taxon>Pezizomycotina</taxon>
        <taxon>Sordariomycetes</taxon>
        <taxon>Hypocreomycetidae</taxon>
        <taxon>Hypocreales</taxon>
        <taxon>Stachybotryaceae</taxon>
        <taxon>Stachybotrys</taxon>
    </lineage>
</organism>
<reference evidence="1 2" key="1">
    <citation type="journal article" date="2014" name="BMC Genomics">
        <title>Comparative genome sequencing reveals chemotype-specific gene clusters in the toxigenic black mold Stachybotrys.</title>
        <authorList>
            <person name="Semeiks J."/>
            <person name="Borek D."/>
            <person name="Otwinowski Z."/>
            <person name="Grishin N.V."/>
        </authorList>
    </citation>
    <scope>NUCLEOTIDE SEQUENCE [LARGE SCALE GENOMIC DNA]</scope>
    <source>
        <strain evidence="2">CBS 109288 / IBT 7711</strain>
    </source>
</reference>
<evidence type="ECO:0000313" key="1">
    <source>
        <dbReference type="EMBL" id="KEY65912.1"/>
    </source>
</evidence>
<evidence type="ECO:0000313" key="2">
    <source>
        <dbReference type="Proteomes" id="UP000028045"/>
    </source>
</evidence>
<keyword evidence="2" id="KW-1185">Reference proteome</keyword>
<dbReference type="EMBL" id="KL648679">
    <property type="protein sequence ID" value="KEY65912.1"/>
    <property type="molecule type" value="Genomic_DNA"/>
</dbReference>
<protein>
    <submittedName>
        <fullName evidence="1">Uncharacterized protein</fullName>
    </submittedName>
</protein>
<dbReference type="HOGENOM" id="CLU_1603820_0_0_1"/>
<name>A0A084AKT3_STACB</name>
<gene>
    <name evidence="1" type="ORF">S7711_11203</name>
</gene>
<dbReference type="AlphaFoldDB" id="A0A084AKT3"/>
<accession>A0A084AKT3</accession>